<dbReference type="Proteomes" id="UP000070501">
    <property type="component" value="Unassembled WGS sequence"/>
</dbReference>
<sequence length="57" mass="5966">MLSSPDHALPASWLPPGHQNSGNSLSPPMRKCSNGMAPAAPGSGQMVWPPAFVTLPW</sequence>
<evidence type="ECO:0000256" key="1">
    <source>
        <dbReference type="SAM" id="MobiDB-lite"/>
    </source>
</evidence>
<feature type="region of interest" description="Disordered" evidence="1">
    <location>
        <begin position="1"/>
        <end position="45"/>
    </location>
</feature>
<name>A0A136IQP0_9PEZI</name>
<proteinExistence type="predicted"/>
<organism evidence="2 3">
    <name type="scientific">Microdochium bolleyi</name>
    <dbReference type="NCBI Taxonomy" id="196109"/>
    <lineage>
        <taxon>Eukaryota</taxon>
        <taxon>Fungi</taxon>
        <taxon>Dikarya</taxon>
        <taxon>Ascomycota</taxon>
        <taxon>Pezizomycotina</taxon>
        <taxon>Sordariomycetes</taxon>
        <taxon>Xylariomycetidae</taxon>
        <taxon>Xylariales</taxon>
        <taxon>Microdochiaceae</taxon>
        <taxon>Microdochium</taxon>
    </lineage>
</organism>
<dbReference type="EMBL" id="KQ964263">
    <property type="protein sequence ID" value="KXJ87224.1"/>
    <property type="molecule type" value="Genomic_DNA"/>
</dbReference>
<keyword evidence="3" id="KW-1185">Reference proteome</keyword>
<dbReference type="AlphaFoldDB" id="A0A136IQP0"/>
<evidence type="ECO:0000313" key="3">
    <source>
        <dbReference type="Proteomes" id="UP000070501"/>
    </source>
</evidence>
<evidence type="ECO:0000313" key="2">
    <source>
        <dbReference type="EMBL" id="KXJ87224.1"/>
    </source>
</evidence>
<gene>
    <name evidence="2" type="ORF">Micbo1qcDRAFT_167593</name>
</gene>
<accession>A0A136IQP0</accession>
<reference evidence="3" key="1">
    <citation type="submission" date="2016-02" db="EMBL/GenBank/DDBJ databases">
        <title>Draft genome sequence of Microdochium bolleyi, a fungal endophyte of beachgrass.</title>
        <authorList>
            <consortium name="DOE Joint Genome Institute"/>
            <person name="David A.S."/>
            <person name="May G."/>
            <person name="Haridas S."/>
            <person name="Lim J."/>
            <person name="Wang M."/>
            <person name="Labutti K."/>
            <person name="Lipzen A."/>
            <person name="Barry K."/>
            <person name="Grigoriev I.V."/>
        </authorList>
    </citation>
    <scope>NUCLEOTIDE SEQUENCE [LARGE SCALE GENOMIC DNA]</scope>
    <source>
        <strain evidence="3">J235TASD1</strain>
    </source>
</reference>
<protein>
    <submittedName>
        <fullName evidence="2">Uncharacterized protein</fullName>
    </submittedName>
</protein>
<dbReference type="InParanoid" id="A0A136IQP0"/>